<dbReference type="EMBL" id="JAADYS010000820">
    <property type="protein sequence ID" value="KAF4466804.1"/>
    <property type="molecule type" value="Genomic_DNA"/>
</dbReference>
<keyword evidence="2" id="KW-1185">Reference proteome</keyword>
<name>A0A8H4LF31_9HYPO</name>
<evidence type="ECO:0000313" key="1">
    <source>
        <dbReference type="EMBL" id="KAF4466804.1"/>
    </source>
</evidence>
<gene>
    <name evidence="1" type="ORF">FALBO_6330</name>
</gene>
<protein>
    <submittedName>
        <fullName evidence="1">Uncharacterized protein</fullName>
    </submittedName>
</protein>
<organism evidence="1 2">
    <name type="scientific">Fusarium albosuccineum</name>
    <dbReference type="NCBI Taxonomy" id="1237068"/>
    <lineage>
        <taxon>Eukaryota</taxon>
        <taxon>Fungi</taxon>
        <taxon>Dikarya</taxon>
        <taxon>Ascomycota</taxon>
        <taxon>Pezizomycotina</taxon>
        <taxon>Sordariomycetes</taxon>
        <taxon>Hypocreomycetidae</taxon>
        <taxon>Hypocreales</taxon>
        <taxon>Nectriaceae</taxon>
        <taxon>Fusarium</taxon>
        <taxon>Fusarium decemcellulare species complex</taxon>
    </lineage>
</organism>
<sequence length="139" mass="16531">MDLWLFQEDIAEKFCEVARLVESLDKLEVDQFVTAANKLPKDEYNKSWVRPDIAKHIYNSGRSLEDSSRDQRLLNGYIAAKQFLKRMDDAETLSTKALDDQFGTDRWRMFQVFQEIYFIYSKFDISVPLRLDTPFFRLK</sequence>
<accession>A0A8H4LF31</accession>
<reference evidence="1 2" key="1">
    <citation type="submission" date="2020-01" db="EMBL/GenBank/DDBJ databases">
        <title>Identification and distribution of gene clusters putatively required for synthesis of sphingolipid metabolism inhibitors in phylogenetically diverse species of the filamentous fungus Fusarium.</title>
        <authorList>
            <person name="Kim H.-S."/>
            <person name="Busman M."/>
            <person name="Brown D.W."/>
            <person name="Divon H."/>
            <person name="Uhlig S."/>
            <person name="Proctor R.H."/>
        </authorList>
    </citation>
    <scope>NUCLEOTIDE SEQUENCE [LARGE SCALE GENOMIC DNA]</scope>
    <source>
        <strain evidence="1 2">NRRL 20459</strain>
    </source>
</reference>
<comment type="caution">
    <text evidence="1">The sequence shown here is derived from an EMBL/GenBank/DDBJ whole genome shotgun (WGS) entry which is preliminary data.</text>
</comment>
<proteinExistence type="predicted"/>
<dbReference type="Proteomes" id="UP000554235">
    <property type="component" value="Unassembled WGS sequence"/>
</dbReference>
<dbReference type="AlphaFoldDB" id="A0A8H4LF31"/>
<evidence type="ECO:0000313" key="2">
    <source>
        <dbReference type="Proteomes" id="UP000554235"/>
    </source>
</evidence>